<keyword evidence="1" id="KW-1185">Reference proteome</keyword>
<reference evidence="2" key="2">
    <citation type="submission" date="2025-08" db="UniProtKB">
        <authorList>
            <consortium name="RefSeq"/>
        </authorList>
    </citation>
    <scope>IDENTIFICATION</scope>
    <source>
        <tissue evidence="2">Leaf</tissue>
    </source>
</reference>
<dbReference type="RefSeq" id="XP_075106801.1">
    <property type="nucleotide sequence ID" value="XM_075250700.1"/>
</dbReference>
<accession>A0AC58UBD9</accession>
<proteinExistence type="predicted"/>
<evidence type="ECO:0000313" key="1">
    <source>
        <dbReference type="Proteomes" id="UP000790787"/>
    </source>
</evidence>
<reference evidence="1" key="1">
    <citation type="journal article" date="2014" name="Nat. Commun.">
        <title>The tobacco genome sequence and its comparison with those of tomato and potato.</title>
        <authorList>
            <person name="Sierro N."/>
            <person name="Battey J.N."/>
            <person name="Ouadi S."/>
            <person name="Bakaher N."/>
            <person name="Bovet L."/>
            <person name="Willig A."/>
            <person name="Goepfert S."/>
            <person name="Peitsch M.C."/>
            <person name="Ivanov N.V."/>
        </authorList>
    </citation>
    <scope>NUCLEOTIDE SEQUENCE [LARGE SCALE GENOMIC DNA]</scope>
</reference>
<evidence type="ECO:0000313" key="2">
    <source>
        <dbReference type="RefSeq" id="XP_075106801.1"/>
    </source>
</evidence>
<gene>
    <name evidence="2" type="primary">LOC107825810</name>
</gene>
<protein>
    <submittedName>
        <fullName evidence="2">Uncharacterized protein LOC107825810</fullName>
    </submittedName>
</protein>
<dbReference type="Proteomes" id="UP000790787">
    <property type="component" value="Chromosome 4"/>
</dbReference>
<sequence>MRAHFESQTFCLKQMLEVQDGIVSSYTPQAGLDEEVKRRFWEGVDFNDHIGSTTGGYGEVHGGFDFGDRNGGGTSLLDFAKVFEMVIANSSFSKREEYLVTFQSAVAKTQIDYLLLGRYDRGLCKDCKVIPGESLATQHRLLVMDVSIMIKSKKRSVIGYWSLEEWRGRKRYVDDDGEAAREVLGVLKGFSGGHKGDW</sequence>
<name>A0AC58UBD9_TOBAC</name>
<organism evidence="1 2">
    <name type="scientific">Nicotiana tabacum</name>
    <name type="common">Common tobacco</name>
    <dbReference type="NCBI Taxonomy" id="4097"/>
    <lineage>
        <taxon>Eukaryota</taxon>
        <taxon>Viridiplantae</taxon>
        <taxon>Streptophyta</taxon>
        <taxon>Embryophyta</taxon>
        <taxon>Tracheophyta</taxon>
        <taxon>Spermatophyta</taxon>
        <taxon>Magnoliopsida</taxon>
        <taxon>eudicotyledons</taxon>
        <taxon>Gunneridae</taxon>
        <taxon>Pentapetalae</taxon>
        <taxon>asterids</taxon>
        <taxon>lamiids</taxon>
        <taxon>Solanales</taxon>
        <taxon>Solanaceae</taxon>
        <taxon>Nicotianoideae</taxon>
        <taxon>Nicotianeae</taxon>
        <taxon>Nicotiana</taxon>
    </lineage>
</organism>